<dbReference type="Proteomes" id="UP000265200">
    <property type="component" value="Chromosome 12"/>
</dbReference>
<evidence type="ECO:0000256" key="1">
    <source>
        <dbReference type="ARBA" id="ARBA00010029"/>
    </source>
</evidence>
<dbReference type="PANTHER" id="PTHR24156:SF1">
    <property type="entry name" value="ANKYRIN REPEAT DOMAIN-CONTAINING PROTEIN 34B"/>
    <property type="match status" value="1"/>
</dbReference>
<accession>A0A3P9IVF8</accession>
<evidence type="ECO:0000256" key="3">
    <source>
        <dbReference type="ARBA" id="ARBA00023043"/>
    </source>
</evidence>
<evidence type="ECO:0000256" key="2">
    <source>
        <dbReference type="ARBA" id="ARBA00022737"/>
    </source>
</evidence>
<protein>
    <submittedName>
        <fullName evidence="5">Ankyrin repeat domain 34Ba</fullName>
    </submittedName>
</protein>
<dbReference type="Gene3D" id="1.25.40.20">
    <property type="entry name" value="Ankyrin repeat-containing domain"/>
    <property type="match status" value="1"/>
</dbReference>
<reference evidence="5" key="4">
    <citation type="submission" date="2025-09" db="UniProtKB">
        <authorList>
            <consortium name="Ensembl"/>
        </authorList>
    </citation>
    <scope>IDENTIFICATION</scope>
    <source>
        <strain evidence="5">HSOK</strain>
    </source>
</reference>
<feature type="repeat" description="ANK" evidence="4">
    <location>
        <begin position="87"/>
        <end position="120"/>
    </location>
</feature>
<reference evidence="5 6" key="2">
    <citation type="submission" date="2017-04" db="EMBL/GenBank/DDBJ databases">
        <title>CpG methylation of centromeres and impact of large insertions on vertebrate speciation.</title>
        <authorList>
            <person name="Ichikawa K."/>
            <person name="Yoshimura J."/>
            <person name="Morishita S."/>
        </authorList>
    </citation>
    <scope>NUCLEOTIDE SEQUENCE</scope>
    <source>
        <strain evidence="5 6">HSOK</strain>
    </source>
</reference>
<comment type="similarity">
    <text evidence="1">Belongs to the ANKRD34 family.</text>
</comment>
<dbReference type="InterPro" id="IPR002110">
    <property type="entry name" value="Ankyrin_rpt"/>
</dbReference>
<dbReference type="SUPFAM" id="SSF48403">
    <property type="entry name" value="Ankyrin repeat"/>
    <property type="match status" value="1"/>
</dbReference>
<dbReference type="PANTHER" id="PTHR24156">
    <property type="entry name" value="ANK_REP_REGION DOMAIN-CONTAINING PROTEIN"/>
    <property type="match status" value="1"/>
</dbReference>
<feature type="repeat" description="ANK" evidence="4">
    <location>
        <begin position="46"/>
        <end position="86"/>
    </location>
</feature>
<dbReference type="Ensembl" id="ENSORLT00015008919.1">
    <property type="protein sequence ID" value="ENSORLP00015024055.1"/>
    <property type="gene ID" value="ENSORLG00015004405.1"/>
</dbReference>
<keyword evidence="2" id="KW-0677">Repeat</keyword>
<dbReference type="AlphaFoldDB" id="A0A3P9IVF8"/>
<dbReference type="PROSITE" id="PS50297">
    <property type="entry name" value="ANK_REP_REGION"/>
    <property type="match status" value="2"/>
</dbReference>
<reference evidence="5" key="3">
    <citation type="submission" date="2025-08" db="UniProtKB">
        <authorList>
            <consortium name="Ensembl"/>
        </authorList>
    </citation>
    <scope>IDENTIFICATION</scope>
    <source>
        <strain evidence="5">HSOK</strain>
    </source>
</reference>
<reference key="1">
    <citation type="journal article" date="2007" name="Nature">
        <title>The medaka draft genome and insights into vertebrate genome evolution.</title>
        <authorList>
            <person name="Kasahara M."/>
            <person name="Naruse K."/>
            <person name="Sasaki S."/>
            <person name="Nakatani Y."/>
            <person name="Qu W."/>
            <person name="Ahsan B."/>
            <person name="Yamada T."/>
            <person name="Nagayasu Y."/>
            <person name="Doi K."/>
            <person name="Kasai Y."/>
            <person name="Jindo T."/>
            <person name="Kobayashi D."/>
            <person name="Shimada A."/>
            <person name="Toyoda A."/>
            <person name="Kuroki Y."/>
            <person name="Fujiyama A."/>
            <person name="Sasaki T."/>
            <person name="Shimizu A."/>
            <person name="Asakawa S."/>
            <person name="Shimizu N."/>
            <person name="Hashimoto S."/>
            <person name="Yang J."/>
            <person name="Lee Y."/>
            <person name="Matsushima K."/>
            <person name="Sugano S."/>
            <person name="Sakaizumi M."/>
            <person name="Narita T."/>
            <person name="Ohishi K."/>
            <person name="Haga S."/>
            <person name="Ohta F."/>
            <person name="Nomoto H."/>
            <person name="Nogata K."/>
            <person name="Morishita T."/>
            <person name="Endo T."/>
            <person name="Shin-I T."/>
            <person name="Takeda H."/>
            <person name="Morishita S."/>
            <person name="Kohara Y."/>
        </authorList>
    </citation>
    <scope>NUCLEOTIDE SEQUENCE [LARGE SCALE GENOMIC DNA]</scope>
    <source>
        <strain>Hd-rR</strain>
    </source>
</reference>
<dbReference type="SMART" id="SM00248">
    <property type="entry name" value="ANK"/>
    <property type="match status" value="4"/>
</dbReference>
<name>A0A3P9IVF8_ORYLA</name>
<dbReference type="InterPro" id="IPR036770">
    <property type="entry name" value="Ankyrin_rpt-contain_sf"/>
</dbReference>
<organism evidence="5 6">
    <name type="scientific">Oryzias latipes</name>
    <name type="common">Japanese rice fish</name>
    <name type="synonym">Japanese killifish</name>
    <dbReference type="NCBI Taxonomy" id="8090"/>
    <lineage>
        <taxon>Eukaryota</taxon>
        <taxon>Metazoa</taxon>
        <taxon>Chordata</taxon>
        <taxon>Craniata</taxon>
        <taxon>Vertebrata</taxon>
        <taxon>Euteleostomi</taxon>
        <taxon>Actinopterygii</taxon>
        <taxon>Neopterygii</taxon>
        <taxon>Teleostei</taxon>
        <taxon>Neoteleostei</taxon>
        <taxon>Acanthomorphata</taxon>
        <taxon>Ovalentaria</taxon>
        <taxon>Atherinomorphae</taxon>
        <taxon>Beloniformes</taxon>
        <taxon>Adrianichthyidae</taxon>
        <taxon>Oryziinae</taxon>
        <taxon>Oryzias</taxon>
    </lineage>
</organism>
<dbReference type="Pfam" id="PF12796">
    <property type="entry name" value="Ank_2"/>
    <property type="match status" value="1"/>
</dbReference>
<keyword evidence="3 4" id="KW-0040">ANK repeat</keyword>
<evidence type="ECO:0000313" key="6">
    <source>
        <dbReference type="Proteomes" id="UP000265200"/>
    </source>
</evidence>
<evidence type="ECO:0000313" key="5">
    <source>
        <dbReference type="Ensembl" id="ENSORLP00015024055.1"/>
    </source>
</evidence>
<dbReference type="PROSITE" id="PS50088">
    <property type="entry name" value="ANK_REPEAT"/>
    <property type="match status" value="3"/>
</dbReference>
<feature type="repeat" description="ANK" evidence="4">
    <location>
        <begin position="13"/>
        <end position="45"/>
    </location>
</feature>
<dbReference type="InterPro" id="IPR042637">
    <property type="entry name" value="AN34A/B/C"/>
</dbReference>
<proteinExistence type="inferred from homology"/>
<sequence>MEGEAYLPGVATDSANPLLRAVFLRRLRLTRLLLEGGAYINESDGQGRTPLMVACRTRYADSQSASRVKLIQFLLEKGADPNIQDTEGRSALMHACREQAGPEVVSLLLDNGADVSLQDQSGSSALVYAVTAGDWKVLKLLLDSCKAKGKEVIIITTDKIPNQTKSQTKAKQYLCISPTDPANQSHRFLLTAPTSPSEIQLLTSPSGSLSTPIFTFKDEQICRVNSHPCSPSRHRGLGQAAASGQPQHLLRLNSEPWLKIPASISQQPHTGLSQTEDVSVRVPKLDQNFNANPECQKWWKGDDKMDCTQKIAVPGLLSSHSASHPNLNSEVLAAYSIHSSSSLLGAKKLDTAPHPSSSLCSVVQKRQLGADIYSSDPQLARYVLNLPEEQRTRDSPNGKKLAPLRCSSTLGSREALSTQNKRVLFGHERRGSGTFLLDRNLQARPRSLPPLTNTPSLNVLSAIPGSNIYEKESIQRGFLPSAPPGQPRDLTRRTLLRRHSMQTEQFKSSV</sequence>
<evidence type="ECO:0000256" key="4">
    <source>
        <dbReference type="PROSITE-ProRule" id="PRU00023"/>
    </source>
</evidence>